<evidence type="ECO:0000256" key="1">
    <source>
        <dbReference type="PROSITE-ProRule" id="PRU00339"/>
    </source>
</evidence>
<dbReference type="Gene3D" id="1.25.40.10">
    <property type="entry name" value="Tetratricopeptide repeat domain"/>
    <property type="match status" value="3"/>
</dbReference>
<sequence>METCAFLYGWRQPMNPLSLGVHIIVRDEAEWLPQCLESIRNADEIIVVDTGSEDNSVSIARSFGAAVIEDPWKEDFSHPRNKALKHASTDWILVLDADECLLGGIDQLRAMLASGEWEAYSLTIENLLGSRPEERLYHSAVRLFRSRPEYRFEGRIHEQIGSSIVRQHPGKSMGDAGILIRHYGYLPSILDGKKKARRNEDLLLKALEENPDDPFYLYNLGITHHQLNRPQAATEVMAKALPLVPVNAPYRAGLIRDLAKLLLSLGKAEQAQAVIDNELSERYEDYPDLHVLLGDALLAQGWTDKAFDSYTQAAQLAGCSDRYVQEAGSSSFTPLSRMGSIALRLGRPEEAARLFHGALQQHATHQPSLSGIAESFRQLDVSETEIAALLKQIVLPQQPADYLPIFEALNEAGADQGIESLWQQAMTAESRLVILYASALLRNGKSGVLPLLTAAALLNDSTRPDELETIGMLLKVCRTVGSGEQSASAASLDDEITFDKLIQCAVEVRAWQAAETFARRYEAGQLALAKAMYRSGFVLQAADRFLGLLESRKLDSEAFFMLGELLYTKNHFAEAAQQFEQAQAMQPDQRRAGIGLSLCYLQLAARHMDEAVHLASEQTGLREDLGRIQAAIQLLARLPWQTDWNGRQRRNRDGEAAHITLHDRPQ</sequence>
<dbReference type="InterPro" id="IPR019734">
    <property type="entry name" value="TPR_rpt"/>
</dbReference>
<dbReference type="SMART" id="SM00028">
    <property type="entry name" value="TPR"/>
    <property type="match status" value="4"/>
</dbReference>
<dbReference type="SUPFAM" id="SSF48452">
    <property type="entry name" value="TPR-like"/>
    <property type="match status" value="2"/>
</dbReference>
<dbReference type="PROSITE" id="PS50005">
    <property type="entry name" value="TPR"/>
    <property type="match status" value="1"/>
</dbReference>
<dbReference type="CDD" id="cd02511">
    <property type="entry name" value="Beta4Glucosyltransferase"/>
    <property type="match status" value="1"/>
</dbReference>
<dbReference type="InterPro" id="IPR001173">
    <property type="entry name" value="Glyco_trans_2-like"/>
</dbReference>
<protein>
    <recommendedName>
        <fullName evidence="3">Glycosyltransferase 2-like domain-containing protein</fullName>
    </recommendedName>
</protein>
<dbReference type="PANTHER" id="PTHR43630">
    <property type="entry name" value="POLY-BETA-1,6-N-ACETYL-D-GLUCOSAMINE SYNTHASE"/>
    <property type="match status" value="1"/>
</dbReference>
<feature type="repeat" description="TPR" evidence="1">
    <location>
        <begin position="556"/>
        <end position="589"/>
    </location>
</feature>
<dbReference type="OrthoDB" id="9815923at2"/>
<dbReference type="PANTHER" id="PTHR43630:SF2">
    <property type="entry name" value="GLYCOSYLTRANSFERASE"/>
    <property type="match status" value="1"/>
</dbReference>
<dbReference type="Pfam" id="PF13432">
    <property type="entry name" value="TPR_16"/>
    <property type="match status" value="2"/>
</dbReference>
<evidence type="ECO:0000313" key="5">
    <source>
        <dbReference type="Proteomes" id="UP000249522"/>
    </source>
</evidence>
<dbReference type="EMBL" id="QKRB01000060">
    <property type="protein sequence ID" value="PZD93111.1"/>
    <property type="molecule type" value="Genomic_DNA"/>
</dbReference>
<proteinExistence type="predicted"/>
<keyword evidence="5" id="KW-1185">Reference proteome</keyword>
<feature type="region of interest" description="Disordered" evidence="2">
    <location>
        <begin position="646"/>
        <end position="666"/>
    </location>
</feature>
<dbReference type="Gene3D" id="3.90.550.10">
    <property type="entry name" value="Spore Coat Polysaccharide Biosynthesis Protein SpsA, Chain A"/>
    <property type="match status" value="1"/>
</dbReference>
<dbReference type="AlphaFoldDB" id="A0A2W1LMU1"/>
<dbReference type="Proteomes" id="UP000249522">
    <property type="component" value="Unassembled WGS sequence"/>
</dbReference>
<accession>A0A2W1LMU1</accession>
<comment type="caution">
    <text evidence="4">The sequence shown here is derived from an EMBL/GenBank/DDBJ whole genome shotgun (WGS) entry which is preliminary data.</text>
</comment>
<feature type="domain" description="Glycosyltransferase 2-like" evidence="3">
    <location>
        <begin position="21"/>
        <end position="142"/>
    </location>
</feature>
<evidence type="ECO:0000259" key="3">
    <source>
        <dbReference type="Pfam" id="PF00535"/>
    </source>
</evidence>
<dbReference type="InterPro" id="IPR011990">
    <property type="entry name" value="TPR-like_helical_dom_sf"/>
</dbReference>
<gene>
    <name evidence="4" type="ORF">DNH61_25375</name>
</gene>
<dbReference type="SUPFAM" id="SSF53448">
    <property type="entry name" value="Nucleotide-diphospho-sugar transferases"/>
    <property type="match status" value="1"/>
</dbReference>
<dbReference type="Pfam" id="PF00535">
    <property type="entry name" value="Glycos_transf_2"/>
    <property type="match status" value="1"/>
</dbReference>
<feature type="compositionally biased region" description="Basic and acidic residues" evidence="2">
    <location>
        <begin position="651"/>
        <end position="666"/>
    </location>
</feature>
<reference evidence="4 5" key="1">
    <citation type="submission" date="2018-06" db="EMBL/GenBank/DDBJ databases">
        <title>Paenibacillus imtechensis sp. nov.</title>
        <authorList>
            <person name="Pinnaka A.K."/>
            <person name="Singh H."/>
            <person name="Kaur M."/>
        </authorList>
    </citation>
    <scope>NUCLEOTIDE SEQUENCE [LARGE SCALE GENOMIC DNA]</scope>
    <source>
        <strain evidence="4 5">SMB1</strain>
    </source>
</reference>
<evidence type="ECO:0000256" key="2">
    <source>
        <dbReference type="SAM" id="MobiDB-lite"/>
    </source>
</evidence>
<dbReference type="Pfam" id="PF13431">
    <property type="entry name" value="TPR_17"/>
    <property type="match status" value="1"/>
</dbReference>
<organism evidence="4 5">
    <name type="scientific">Paenibacillus sambharensis</name>
    <dbReference type="NCBI Taxonomy" id="1803190"/>
    <lineage>
        <taxon>Bacteria</taxon>
        <taxon>Bacillati</taxon>
        <taxon>Bacillota</taxon>
        <taxon>Bacilli</taxon>
        <taxon>Bacillales</taxon>
        <taxon>Paenibacillaceae</taxon>
        <taxon>Paenibacillus</taxon>
    </lineage>
</organism>
<evidence type="ECO:0000313" key="4">
    <source>
        <dbReference type="EMBL" id="PZD93111.1"/>
    </source>
</evidence>
<keyword evidence="1" id="KW-0802">TPR repeat</keyword>
<dbReference type="InterPro" id="IPR029044">
    <property type="entry name" value="Nucleotide-diphossugar_trans"/>
</dbReference>
<name>A0A2W1LMU1_9BACL</name>